<dbReference type="OrthoDB" id="7325338at2"/>
<name>A0A5M6I7Y4_9PROT</name>
<dbReference type="PANTHER" id="PTHR28583:SF1">
    <property type="entry name" value="ACID CERAMIDASE"/>
    <property type="match status" value="1"/>
</dbReference>
<gene>
    <name evidence="1" type="ORF">F1188_18920</name>
</gene>
<dbReference type="AlphaFoldDB" id="A0A5M6I7Y4"/>
<evidence type="ECO:0000313" key="1">
    <source>
        <dbReference type="EMBL" id="KAA5603849.1"/>
    </source>
</evidence>
<proteinExistence type="predicted"/>
<evidence type="ECO:0000313" key="2">
    <source>
        <dbReference type="Proteomes" id="UP000324065"/>
    </source>
</evidence>
<protein>
    <submittedName>
        <fullName evidence="1">Uncharacterized protein</fullName>
    </submittedName>
</protein>
<dbReference type="Proteomes" id="UP000324065">
    <property type="component" value="Unassembled WGS sequence"/>
</dbReference>
<reference evidence="1 2" key="1">
    <citation type="submission" date="2019-09" db="EMBL/GenBank/DDBJ databases">
        <title>Genome sequence of Roseospira marina, one of the more divergent members of the non-sulfur purple photosynthetic bacterial family, the Rhodospirillaceae.</title>
        <authorList>
            <person name="Meyer T."/>
            <person name="Kyndt J."/>
        </authorList>
    </citation>
    <scope>NUCLEOTIDE SEQUENCE [LARGE SCALE GENOMIC DNA]</scope>
    <source>
        <strain evidence="1 2">DSM 15113</strain>
    </source>
</reference>
<accession>A0A5M6I7Y4</accession>
<keyword evidence="2" id="KW-1185">Reference proteome</keyword>
<dbReference type="EMBL" id="VWPJ01000029">
    <property type="protein sequence ID" value="KAA5603849.1"/>
    <property type="molecule type" value="Genomic_DNA"/>
</dbReference>
<dbReference type="GO" id="GO:0016810">
    <property type="term" value="F:hydrolase activity, acting on carbon-nitrogen (but not peptide) bonds"/>
    <property type="evidence" value="ECO:0007669"/>
    <property type="project" value="TreeGrafter"/>
</dbReference>
<dbReference type="PANTHER" id="PTHR28583">
    <property type="entry name" value="ACID AMIDASE"/>
    <property type="match status" value="1"/>
</dbReference>
<organism evidence="1 2">
    <name type="scientific">Roseospira marina</name>
    <dbReference type="NCBI Taxonomy" id="140057"/>
    <lineage>
        <taxon>Bacteria</taxon>
        <taxon>Pseudomonadati</taxon>
        <taxon>Pseudomonadota</taxon>
        <taxon>Alphaproteobacteria</taxon>
        <taxon>Rhodospirillales</taxon>
        <taxon>Rhodospirillaceae</taxon>
        <taxon>Roseospira</taxon>
    </lineage>
</organism>
<dbReference type="RefSeq" id="WP_150064017.1">
    <property type="nucleotide sequence ID" value="NZ_JACHII010000005.1"/>
</dbReference>
<sequence>MDRPALPAIPVVDIGHGGAPALLKAARHQAEGLLLQARRTFTPPVLRLADRLCARWLERNNTPYADELRALQTEAGPGALALNLSHQWACTAAAAPDAPDSVGRPGGVTLLRALDWNMRGLDLGRWLVVARMRGPAGAFLSVTWPGYAGVLTGMAPGRFAVALNQAPVSGPGLLPLRWLGDRRRVWSSDAPPPDHLLRAILETAPTATDALHRLREAPVCVPYLLTLAGVDRAEAWVIEKDWTGTRIRQHPAVAANHWGADIPCHPRGGNSRGRWAAMAAAVEAGARDFTWLAPPIVWPATRLAVEANAHAGRLQVLGLDGARRVTARLALSETPSLAA</sequence>
<comment type="caution">
    <text evidence="1">The sequence shown here is derived from an EMBL/GenBank/DDBJ whole genome shotgun (WGS) entry which is preliminary data.</text>
</comment>
<dbReference type="Gene3D" id="3.60.60.10">
    <property type="entry name" value="Penicillin V Acylase, Chain A"/>
    <property type="match status" value="1"/>
</dbReference>